<dbReference type="SUPFAM" id="SSF47729">
    <property type="entry name" value="IHF-like DNA-binding proteins"/>
    <property type="match status" value="1"/>
</dbReference>
<dbReference type="EMBL" id="JAJATW010000019">
    <property type="protein sequence ID" value="MCB5162622.1"/>
    <property type="molecule type" value="Genomic_DNA"/>
</dbReference>
<keyword evidence="3" id="KW-0226">DNA condensation</keyword>
<organism evidence="6 7">
    <name type="scientific">Marinomonas algarum</name>
    <dbReference type="NCBI Taxonomy" id="2883105"/>
    <lineage>
        <taxon>Bacteria</taxon>
        <taxon>Pseudomonadati</taxon>
        <taxon>Pseudomonadota</taxon>
        <taxon>Gammaproteobacteria</taxon>
        <taxon>Oceanospirillales</taxon>
        <taxon>Oceanospirillaceae</taxon>
        <taxon>Marinomonas</taxon>
    </lineage>
</organism>
<accession>A0A9X1INL3</accession>
<gene>
    <name evidence="6" type="ORF">LG368_12030</name>
</gene>
<comment type="caution">
    <text evidence="6">The sequence shown here is derived from an EMBL/GenBank/DDBJ whole genome shotgun (WGS) entry which is preliminary data.</text>
</comment>
<dbReference type="GO" id="GO:0030527">
    <property type="term" value="F:structural constituent of chromatin"/>
    <property type="evidence" value="ECO:0007669"/>
    <property type="project" value="InterPro"/>
</dbReference>
<dbReference type="GO" id="GO:0003677">
    <property type="term" value="F:DNA binding"/>
    <property type="evidence" value="ECO:0007669"/>
    <property type="project" value="UniProtKB-KW"/>
</dbReference>
<reference evidence="6" key="1">
    <citation type="submission" date="2021-10" db="EMBL/GenBank/DDBJ databases">
        <title>Marinomonas pontica sp. nov., isolated from the Black Sea.</title>
        <authorList>
            <person name="Zhao L.-H."/>
            <person name="Xue J.-H."/>
        </authorList>
    </citation>
    <scope>NUCLEOTIDE SEQUENCE</scope>
    <source>
        <strain evidence="6">E8</strain>
    </source>
</reference>
<proteinExistence type="inferred from homology"/>
<evidence type="ECO:0000256" key="1">
    <source>
        <dbReference type="ARBA" id="ARBA00003819"/>
    </source>
</evidence>
<name>A0A9X1INL3_9GAMM</name>
<sequence>MNKKELVQLVSDEADMSIKDAEKFISAFTEVVTSELGSGGAVTLAGFGSLDVKHRAERTGRHPKTGEPLKIPSANVPKFKAGKHFKDAITGVPS</sequence>
<dbReference type="PRINTS" id="PR01727">
    <property type="entry name" value="DNABINDINGHU"/>
</dbReference>
<evidence type="ECO:0000313" key="6">
    <source>
        <dbReference type="EMBL" id="MCB5162622.1"/>
    </source>
</evidence>
<dbReference type="PANTHER" id="PTHR33175:SF3">
    <property type="entry name" value="DNA-BINDING PROTEIN HU-BETA"/>
    <property type="match status" value="1"/>
</dbReference>
<dbReference type="Proteomes" id="UP001139095">
    <property type="component" value="Unassembled WGS sequence"/>
</dbReference>
<evidence type="ECO:0000256" key="5">
    <source>
        <dbReference type="RuleBase" id="RU003939"/>
    </source>
</evidence>
<dbReference type="GO" id="GO:0005829">
    <property type="term" value="C:cytosol"/>
    <property type="evidence" value="ECO:0007669"/>
    <property type="project" value="TreeGrafter"/>
</dbReference>
<protein>
    <submittedName>
        <fullName evidence="6">HU family DNA-binding protein</fullName>
    </submittedName>
</protein>
<evidence type="ECO:0000256" key="3">
    <source>
        <dbReference type="ARBA" id="ARBA00023067"/>
    </source>
</evidence>
<evidence type="ECO:0000256" key="2">
    <source>
        <dbReference type="ARBA" id="ARBA00010529"/>
    </source>
</evidence>
<evidence type="ECO:0000256" key="4">
    <source>
        <dbReference type="ARBA" id="ARBA00023125"/>
    </source>
</evidence>
<dbReference type="InterPro" id="IPR010992">
    <property type="entry name" value="IHF-like_DNA-bd_dom_sf"/>
</dbReference>
<comment type="function">
    <text evidence="1">Histone-like DNA-binding protein which is capable of wrapping DNA to stabilize it, and thus to prevent its denaturation under extreme environmental conditions.</text>
</comment>
<dbReference type="CDD" id="cd13831">
    <property type="entry name" value="HU"/>
    <property type="match status" value="1"/>
</dbReference>
<keyword evidence="4 6" id="KW-0238">DNA-binding</keyword>
<evidence type="ECO:0000313" key="7">
    <source>
        <dbReference type="Proteomes" id="UP001139095"/>
    </source>
</evidence>
<dbReference type="PANTHER" id="PTHR33175">
    <property type="entry name" value="DNA-BINDING PROTEIN HU"/>
    <property type="match status" value="1"/>
</dbReference>
<dbReference type="AlphaFoldDB" id="A0A9X1INL3"/>
<dbReference type="InterPro" id="IPR000119">
    <property type="entry name" value="Hist_DNA-bd"/>
</dbReference>
<dbReference type="SMART" id="SM00411">
    <property type="entry name" value="BHL"/>
    <property type="match status" value="1"/>
</dbReference>
<dbReference type="GO" id="GO:0030261">
    <property type="term" value="P:chromosome condensation"/>
    <property type="evidence" value="ECO:0007669"/>
    <property type="project" value="UniProtKB-KW"/>
</dbReference>
<dbReference type="RefSeq" id="WP_226754968.1">
    <property type="nucleotide sequence ID" value="NZ_JAJATW010000019.1"/>
</dbReference>
<dbReference type="Gene3D" id="4.10.520.10">
    <property type="entry name" value="IHF-like DNA-binding proteins"/>
    <property type="match status" value="1"/>
</dbReference>
<keyword evidence="7" id="KW-1185">Reference proteome</keyword>
<comment type="similarity">
    <text evidence="2 5">Belongs to the bacterial histone-like protein family.</text>
</comment>
<dbReference type="Pfam" id="PF00216">
    <property type="entry name" value="Bac_DNA_binding"/>
    <property type="match status" value="1"/>
</dbReference>